<reference evidence="3 4" key="1">
    <citation type="submission" date="2016-10" db="EMBL/GenBank/DDBJ databases">
        <authorList>
            <person name="de Groot N.N."/>
        </authorList>
    </citation>
    <scope>NUCLEOTIDE SEQUENCE [LARGE SCALE GENOMIC DNA]</scope>
    <source>
        <strain evidence="4">L7-484,KACC 16230,DSM 25025</strain>
    </source>
</reference>
<dbReference type="PANTHER" id="PTHR32502:SF3">
    <property type="entry name" value="D-GALACTOSAMINE-6-PHOSPHATE DEAMINASE AGAS-RELATED"/>
    <property type="match status" value="1"/>
</dbReference>
<dbReference type="Proteomes" id="UP000198793">
    <property type="component" value="Unassembled WGS sequence"/>
</dbReference>
<dbReference type="InterPro" id="IPR050303">
    <property type="entry name" value="GatZ_KbaZ_carbometab"/>
</dbReference>
<dbReference type="STRING" id="1166073.SAMN05192530_106285"/>
<name>A0A1H0JPC6_9HYPH</name>
<dbReference type="InterPro" id="IPR035466">
    <property type="entry name" value="GlmS/AgaS_SIS"/>
</dbReference>
<evidence type="ECO:0000313" key="4">
    <source>
        <dbReference type="Proteomes" id="UP000198793"/>
    </source>
</evidence>
<accession>A0A1H0JPC6</accession>
<dbReference type="InterPro" id="IPR046348">
    <property type="entry name" value="SIS_dom_sf"/>
</dbReference>
<dbReference type="PANTHER" id="PTHR32502">
    <property type="entry name" value="N-ACETYLGALACTOSAMINE PERMEASE II COMPONENT-RELATED"/>
    <property type="match status" value="1"/>
</dbReference>
<dbReference type="CDD" id="cd05008">
    <property type="entry name" value="SIS_GlmS_GlmD_1"/>
    <property type="match status" value="1"/>
</dbReference>
<dbReference type="Gene3D" id="3.40.50.10490">
    <property type="entry name" value="Glucose-6-phosphate isomerase like protein, domain 1"/>
    <property type="match status" value="2"/>
</dbReference>
<proteinExistence type="predicted"/>
<evidence type="ECO:0000313" key="3">
    <source>
        <dbReference type="EMBL" id="SDO45413.1"/>
    </source>
</evidence>
<evidence type="ECO:0000259" key="2">
    <source>
        <dbReference type="PROSITE" id="PS51464"/>
    </source>
</evidence>
<dbReference type="EMBL" id="FNIT01000006">
    <property type="protein sequence ID" value="SDO45413.1"/>
    <property type="molecule type" value="Genomic_DNA"/>
</dbReference>
<dbReference type="PROSITE" id="PS51464">
    <property type="entry name" value="SIS"/>
    <property type="match status" value="2"/>
</dbReference>
<dbReference type="SUPFAM" id="SSF53697">
    <property type="entry name" value="SIS domain"/>
    <property type="match status" value="1"/>
</dbReference>
<dbReference type="GO" id="GO:0016853">
    <property type="term" value="F:isomerase activity"/>
    <property type="evidence" value="ECO:0007669"/>
    <property type="project" value="UniProtKB-KW"/>
</dbReference>
<dbReference type="GO" id="GO:0005886">
    <property type="term" value="C:plasma membrane"/>
    <property type="evidence" value="ECO:0007669"/>
    <property type="project" value="TreeGrafter"/>
</dbReference>
<protein>
    <submittedName>
        <fullName evidence="3">Galactosamine 6-phosphate isomerase AgaS</fullName>
    </submittedName>
</protein>
<keyword evidence="4" id="KW-1185">Reference proteome</keyword>
<dbReference type="RefSeq" id="WP_090674741.1">
    <property type="nucleotide sequence ID" value="NZ_FNIT01000006.1"/>
</dbReference>
<keyword evidence="1" id="KW-0677">Repeat</keyword>
<gene>
    <name evidence="3" type="ORF">SAMN05192530_106285</name>
</gene>
<feature type="domain" description="SIS" evidence="2">
    <location>
        <begin position="215"/>
        <end position="364"/>
    </location>
</feature>
<evidence type="ECO:0000256" key="1">
    <source>
        <dbReference type="ARBA" id="ARBA00022737"/>
    </source>
</evidence>
<sequence>MPTFDLLVPPGSGGEHTAREIAQQPSVWRTVAAQSRADEATRRFLELLVADASRRIVLTGAGTSAFGGRMVAPLLARALGRPVEAIATTDIVARPRELMARDDKILLVSFARSGNSPESVAAAELVEAVTTDCRHLVVTCAEDGQLARRHAGRSDSRVVLMPAETNDQGFAMTSSITSMMLAVLGAFAPSFVEDGSIDQLARSTEEVLSRRPAEAQNLMARRFDRIVYLGSGILRAMAEEAALKILELTGGQTLSYHDTPLGFRHGPKSLLDDRTLVVVLVSSDPYARLYDLDILAEMRDQLGDDRVVAFSPEPLPRVTCPVWEIAAGSSQAAGDWPLVLPYLAAAQLIALQASLAAGRTPDNPFPSGEVNRVVQGVTIHPLGDGTH</sequence>
<dbReference type="GO" id="GO:0009401">
    <property type="term" value="P:phosphoenolpyruvate-dependent sugar phosphotransferase system"/>
    <property type="evidence" value="ECO:0007669"/>
    <property type="project" value="TreeGrafter"/>
</dbReference>
<dbReference type="InterPro" id="IPR001347">
    <property type="entry name" value="SIS_dom"/>
</dbReference>
<dbReference type="GO" id="GO:0097367">
    <property type="term" value="F:carbohydrate derivative binding"/>
    <property type="evidence" value="ECO:0007669"/>
    <property type="project" value="InterPro"/>
</dbReference>
<organism evidence="3 4">
    <name type="scientific">Aureimonas jatrophae</name>
    <dbReference type="NCBI Taxonomy" id="1166073"/>
    <lineage>
        <taxon>Bacteria</taxon>
        <taxon>Pseudomonadati</taxon>
        <taxon>Pseudomonadota</taxon>
        <taxon>Alphaproteobacteria</taxon>
        <taxon>Hyphomicrobiales</taxon>
        <taxon>Aurantimonadaceae</taxon>
        <taxon>Aureimonas</taxon>
    </lineage>
</organism>
<dbReference type="AlphaFoldDB" id="A0A1H0JPC6"/>
<feature type="domain" description="SIS" evidence="2">
    <location>
        <begin position="45"/>
        <end position="196"/>
    </location>
</feature>
<dbReference type="GO" id="GO:1901135">
    <property type="term" value="P:carbohydrate derivative metabolic process"/>
    <property type="evidence" value="ECO:0007669"/>
    <property type="project" value="InterPro"/>
</dbReference>
<dbReference type="Pfam" id="PF01380">
    <property type="entry name" value="SIS"/>
    <property type="match status" value="2"/>
</dbReference>
<keyword evidence="3" id="KW-0413">Isomerase</keyword>
<dbReference type="OrthoDB" id="9810372at2"/>